<accession>A0A177V7Z5</accession>
<reference evidence="4" key="1">
    <citation type="submission" date="2016-04" db="EMBL/GenBank/DDBJ databases">
        <authorList>
            <person name="Nguyen H.D."/>
            <person name="Kesanakurti P."/>
            <person name="Cullis J."/>
            <person name="Levesque C.A."/>
            <person name="Hambleton S."/>
        </authorList>
    </citation>
    <scope>NUCLEOTIDE SEQUENCE</scope>
    <source>
        <strain evidence="4">DAOMC 238032</strain>
    </source>
</reference>
<dbReference type="EMBL" id="LWDD02000034">
    <property type="protein sequence ID" value="KAE8265001.1"/>
    <property type="molecule type" value="Genomic_DNA"/>
</dbReference>
<dbReference type="SUPFAM" id="SSF47095">
    <property type="entry name" value="HMG-box"/>
    <property type="match status" value="1"/>
</dbReference>
<name>A0A177V7Z5_9BASI</name>
<dbReference type="Pfam" id="PF00505">
    <property type="entry name" value="HMG_box"/>
    <property type="match status" value="1"/>
</dbReference>
<evidence type="ECO:0000313" key="5">
    <source>
        <dbReference type="Proteomes" id="UP000077671"/>
    </source>
</evidence>
<feature type="region of interest" description="Disordered" evidence="3">
    <location>
        <begin position="333"/>
        <end position="367"/>
    </location>
</feature>
<comment type="caution">
    <text evidence="4">The sequence shown here is derived from an EMBL/GenBank/DDBJ whole genome shotgun (WGS) entry which is preliminary data.</text>
</comment>
<organism evidence="4 5">
    <name type="scientific">Tilletia caries</name>
    <name type="common">wheat bunt fungus</name>
    <dbReference type="NCBI Taxonomy" id="13290"/>
    <lineage>
        <taxon>Eukaryota</taxon>
        <taxon>Fungi</taxon>
        <taxon>Dikarya</taxon>
        <taxon>Basidiomycota</taxon>
        <taxon>Ustilaginomycotina</taxon>
        <taxon>Exobasidiomycetes</taxon>
        <taxon>Tilletiales</taxon>
        <taxon>Tilletiaceae</taxon>
        <taxon>Tilletia</taxon>
    </lineage>
</organism>
<dbReference type="PROSITE" id="PS50118">
    <property type="entry name" value="HMG_BOX_2"/>
    <property type="match status" value="1"/>
</dbReference>
<proteinExistence type="predicted"/>
<feature type="compositionally biased region" description="Polar residues" evidence="3">
    <location>
        <begin position="33"/>
        <end position="53"/>
    </location>
</feature>
<feature type="compositionally biased region" description="Polar residues" evidence="3">
    <location>
        <begin position="456"/>
        <end position="472"/>
    </location>
</feature>
<dbReference type="Proteomes" id="UP000077671">
    <property type="component" value="Unassembled WGS sequence"/>
</dbReference>
<dbReference type="PANTHER" id="PTHR10270:SF161">
    <property type="entry name" value="SEX-DETERMINING REGION Y PROTEIN"/>
    <property type="match status" value="1"/>
</dbReference>
<gene>
    <name evidence="4" type="ORF">A4X03_0g551</name>
</gene>
<dbReference type="GO" id="GO:0030154">
    <property type="term" value="P:cell differentiation"/>
    <property type="evidence" value="ECO:0007669"/>
    <property type="project" value="TreeGrafter"/>
</dbReference>
<keyword evidence="1" id="KW-0238">DNA-binding</keyword>
<dbReference type="InterPro" id="IPR009071">
    <property type="entry name" value="HMG_box_dom"/>
</dbReference>
<feature type="region of interest" description="Disordered" evidence="3">
    <location>
        <begin position="138"/>
        <end position="198"/>
    </location>
</feature>
<dbReference type="CDD" id="cd01389">
    <property type="entry name" value="HMG-box_ROX1-like"/>
    <property type="match status" value="1"/>
</dbReference>
<feature type="region of interest" description="Disordered" evidence="3">
    <location>
        <begin position="402"/>
        <end position="430"/>
    </location>
</feature>
<dbReference type="SMART" id="SM00398">
    <property type="entry name" value="HMG"/>
    <property type="match status" value="1"/>
</dbReference>
<dbReference type="GO" id="GO:0001228">
    <property type="term" value="F:DNA-binding transcription activator activity, RNA polymerase II-specific"/>
    <property type="evidence" value="ECO:0007669"/>
    <property type="project" value="TreeGrafter"/>
</dbReference>
<evidence type="ECO:0000256" key="3">
    <source>
        <dbReference type="SAM" id="MobiDB-lite"/>
    </source>
</evidence>
<evidence type="ECO:0000256" key="2">
    <source>
        <dbReference type="ARBA" id="ARBA00023163"/>
    </source>
</evidence>
<reference evidence="4" key="2">
    <citation type="journal article" date="2019" name="IMA Fungus">
        <title>Genome sequencing and comparison of five Tilletia species to identify candidate genes for the detection of regulated species infecting wheat.</title>
        <authorList>
            <person name="Nguyen H.D.T."/>
            <person name="Sultana T."/>
            <person name="Kesanakurti P."/>
            <person name="Hambleton S."/>
        </authorList>
    </citation>
    <scope>NUCLEOTIDE SEQUENCE</scope>
    <source>
        <strain evidence="4">DAOMC 238032</strain>
    </source>
</reference>
<feature type="compositionally biased region" description="Polar residues" evidence="3">
    <location>
        <begin position="186"/>
        <end position="198"/>
    </location>
</feature>
<dbReference type="GO" id="GO:0000978">
    <property type="term" value="F:RNA polymerase II cis-regulatory region sequence-specific DNA binding"/>
    <property type="evidence" value="ECO:0007669"/>
    <property type="project" value="TreeGrafter"/>
</dbReference>
<protein>
    <submittedName>
        <fullName evidence="4">Uncharacterized protein</fullName>
    </submittedName>
</protein>
<feature type="region of interest" description="Disordered" evidence="3">
    <location>
        <begin position="1"/>
        <end position="73"/>
    </location>
</feature>
<feature type="region of interest" description="Disordered" evidence="3">
    <location>
        <begin position="445"/>
        <end position="472"/>
    </location>
</feature>
<dbReference type="InterPro" id="IPR036910">
    <property type="entry name" value="HMG_box_dom_sf"/>
</dbReference>
<dbReference type="InterPro" id="IPR050140">
    <property type="entry name" value="SRY-related_HMG-box_TF-like"/>
</dbReference>
<keyword evidence="2" id="KW-0804">Transcription</keyword>
<dbReference type="AlphaFoldDB" id="A0A177V7Z5"/>
<evidence type="ECO:0000256" key="1">
    <source>
        <dbReference type="ARBA" id="ARBA00023125"/>
    </source>
</evidence>
<dbReference type="GO" id="GO:0005634">
    <property type="term" value="C:nucleus"/>
    <property type="evidence" value="ECO:0007669"/>
    <property type="project" value="UniProtKB-UniRule"/>
</dbReference>
<feature type="compositionally biased region" description="Polar residues" evidence="3">
    <location>
        <begin position="333"/>
        <end position="366"/>
    </location>
</feature>
<sequence length="645" mass="68614">MDDEQGHADPYSRLTSPSTGPPEEETESPKTAVQGTTSATTHSLAPASQTTNLDPEMRSQAPRSDGGPRRPMNAFLLFSRYRRKEAQLAGGSSITTAQFSAMLGEEWRKLSDERRKFWRDQATQVREQFNREFPSYRYSRTKRKSKSDKGSFVQNRSSFPKPYDGGYDGSYDSSGNFGGVDEHNTYDTSQTKTTASSSFLRSGRVALSSMPDTRASYPSSTWTSGPFATVSGTTSASSHTPEWYRLQYPRTEQQGSFPSGSSTWSGRQSSTGAYFPVIHTSGQTTNTLMPAPVFSSAPMEFGQTYSQQNTDATSATGMCASAASSRATQSGWNWAADNSSGQPFRSYGHQHSASPDTQTSYASPEQRSGFRLDNAQNDMANEFGAFHGSRLSALPNANARLVSQSQALSQEQGATHWPDDRYSAPVGPSGGCADAAQTGYITAVRPSSARTGDEAAQQQPLTSSEYSGSSQSIPAGAAYAQTVHERQFLAAANAGSQFSALNFALRQPPSDRFAPLSAAQAPLSQSAMTATSDSSMNHIGSTSMPGEGVGKLHREIGMLSMSGFAAGAPSPAASDYNNPDMQSTAATYRSRYLPAATYAVPGGGPSANAIQLPSPAEMLASEPAVVASSMLALSSVPENSAPDLQ</sequence>
<feature type="compositionally biased region" description="Low complexity" evidence="3">
    <location>
        <begin position="163"/>
        <end position="175"/>
    </location>
</feature>
<dbReference type="Gene3D" id="1.10.30.10">
    <property type="entry name" value="High mobility group box domain"/>
    <property type="match status" value="1"/>
</dbReference>
<feature type="compositionally biased region" description="Polar residues" evidence="3">
    <location>
        <begin position="402"/>
        <end position="413"/>
    </location>
</feature>
<evidence type="ECO:0000313" key="4">
    <source>
        <dbReference type="EMBL" id="KAE8265001.1"/>
    </source>
</evidence>
<dbReference type="PANTHER" id="PTHR10270">
    <property type="entry name" value="SOX TRANSCRIPTION FACTOR"/>
    <property type="match status" value="1"/>
</dbReference>